<accession>A0A5J4RBC0</accession>
<dbReference type="AlphaFoldDB" id="A0A5J4RBC0"/>
<evidence type="ECO:0000313" key="1">
    <source>
        <dbReference type="EMBL" id="KAA6330919.1"/>
    </source>
</evidence>
<dbReference type="EMBL" id="SNRY01001440">
    <property type="protein sequence ID" value="KAA6330919.1"/>
    <property type="molecule type" value="Genomic_DNA"/>
</dbReference>
<organism evidence="1">
    <name type="scientific">termite gut metagenome</name>
    <dbReference type="NCBI Taxonomy" id="433724"/>
    <lineage>
        <taxon>unclassified sequences</taxon>
        <taxon>metagenomes</taxon>
        <taxon>organismal metagenomes</taxon>
    </lineage>
</organism>
<name>A0A5J4RBC0_9ZZZZ</name>
<comment type="caution">
    <text evidence="1">The sequence shown here is derived from an EMBL/GenBank/DDBJ whole genome shotgun (WGS) entry which is preliminary data.</text>
</comment>
<gene>
    <name evidence="1" type="ORF">EZS27_020428</name>
</gene>
<dbReference type="InterPro" id="IPR012337">
    <property type="entry name" value="RNaseH-like_sf"/>
</dbReference>
<dbReference type="SUPFAM" id="SSF53098">
    <property type="entry name" value="Ribonuclease H-like"/>
    <property type="match status" value="1"/>
</dbReference>
<sequence>MGWLKGYITNTTLKAQTVYEEYSGLWQVERAFRITKGTLEMRPISHFTKKRIKAHVCICFVAYKVYKELERILKIGGINLSVDKVLDIAKTITTLKIKLPINNETMTKTMLVTQKHKSIAKLFDEYFWKSL</sequence>
<protein>
    <submittedName>
        <fullName evidence="1">Uncharacterized protein</fullName>
    </submittedName>
</protein>
<proteinExistence type="predicted"/>
<reference evidence="1" key="1">
    <citation type="submission" date="2019-03" db="EMBL/GenBank/DDBJ databases">
        <title>Single cell metagenomics reveals metabolic interactions within the superorganism composed of flagellate Streblomastix strix and complex community of Bacteroidetes bacteria on its surface.</title>
        <authorList>
            <person name="Treitli S.C."/>
            <person name="Kolisko M."/>
            <person name="Husnik F."/>
            <person name="Keeling P."/>
            <person name="Hampl V."/>
        </authorList>
    </citation>
    <scope>NUCLEOTIDE SEQUENCE</scope>
    <source>
        <strain evidence="1">STM</strain>
    </source>
</reference>